<sequence length="204" mass="22577">MPLHEHSLLPFLSPGQNEALLPLGDDSEERFSEYVASRTKPESHCRTAQTTHSSAQDGMLIASQYSVGRQLSIPDESPYEDPALSKQTRWSLHLPVTRHLHPLQGTPLGPQAPPARLRSPHPTLSCEHAPHFDLCRPPRGVASRRIPFIPQRPFEPLNANPLGIKPRSPSNPSTGTPPSFHRPPALPPPLSQAEDPRWRTTPSE</sequence>
<reference evidence="2 3" key="1">
    <citation type="journal article" date="2019" name="Nat. Ecol. Evol.">
        <title>Megaphylogeny resolves global patterns of mushroom evolution.</title>
        <authorList>
            <person name="Varga T."/>
            <person name="Krizsan K."/>
            <person name="Foldi C."/>
            <person name="Dima B."/>
            <person name="Sanchez-Garcia M."/>
            <person name="Sanchez-Ramirez S."/>
            <person name="Szollosi G.J."/>
            <person name="Szarkandi J.G."/>
            <person name="Papp V."/>
            <person name="Albert L."/>
            <person name="Andreopoulos W."/>
            <person name="Angelini C."/>
            <person name="Antonin V."/>
            <person name="Barry K.W."/>
            <person name="Bougher N.L."/>
            <person name="Buchanan P."/>
            <person name="Buyck B."/>
            <person name="Bense V."/>
            <person name="Catcheside P."/>
            <person name="Chovatia M."/>
            <person name="Cooper J."/>
            <person name="Damon W."/>
            <person name="Desjardin D."/>
            <person name="Finy P."/>
            <person name="Geml J."/>
            <person name="Haridas S."/>
            <person name="Hughes K."/>
            <person name="Justo A."/>
            <person name="Karasinski D."/>
            <person name="Kautmanova I."/>
            <person name="Kiss B."/>
            <person name="Kocsube S."/>
            <person name="Kotiranta H."/>
            <person name="LaButti K.M."/>
            <person name="Lechner B.E."/>
            <person name="Liimatainen K."/>
            <person name="Lipzen A."/>
            <person name="Lukacs Z."/>
            <person name="Mihaltcheva S."/>
            <person name="Morgado L.N."/>
            <person name="Niskanen T."/>
            <person name="Noordeloos M.E."/>
            <person name="Ohm R.A."/>
            <person name="Ortiz-Santana B."/>
            <person name="Ovrebo C."/>
            <person name="Racz N."/>
            <person name="Riley R."/>
            <person name="Savchenko A."/>
            <person name="Shiryaev A."/>
            <person name="Soop K."/>
            <person name="Spirin V."/>
            <person name="Szebenyi C."/>
            <person name="Tomsovsky M."/>
            <person name="Tulloss R.E."/>
            <person name="Uehling J."/>
            <person name="Grigoriev I.V."/>
            <person name="Vagvolgyi C."/>
            <person name="Papp T."/>
            <person name="Martin F.M."/>
            <person name="Miettinen O."/>
            <person name="Hibbett D.S."/>
            <person name="Nagy L.G."/>
        </authorList>
    </citation>
    <scope>NUCLEOTIDE SEQUENCE [LARGE SCALE GENOMIC DNA]</scope>
    <source>
        <strain evidence="2 3">FP101781</strain>
    </source>
</reference>
<name>A0A4Y7STV4_COPMI</name>
<dbReference type="AlphaFoldDB" id="A0A4Y7STV4"/>
<comment type="caution">
    <text evidence="2">The sequence shown here is derived from an EMBL/GenBank/DDBJ whole genome shotgun (WGS) entry which is preliminary data.</text>
</comment>
<dbReference type="EMBL" id="QPFP01000058">
    <property type="protein sequence ID" value="TEB25286.1"/>
    <property type="molecule type" value="Genomic_DNA"/>
</dbReference>
<feature type="compositionally biased region" description="Pro residues" evidence="1">
    <location>
        <begin position="180"/>
        <end position="190"/>
    </location>
</feature>
<evidence type="ECO:0000313" key="2">
    <source>
        <dbReference type="EMBL" id="TEB25286.1"/>
    </source>
</evidence>
<proteinExistence type="predicted"/>
<gene>
    <name evidence="2" type="ORF">FA13DRAFT_1796562</name>
</gene>
<protein>
    <submittedName>
        <fullName evidence="2">Uncharacterized protein</fullName>
    </submittedName>
</protein>
<keyword evidence="3" id="KW-1185">Reference proteome</keyword>
<organism evidence="2 3">
    <name type="scientific">Coprinellus micaceus</name>
    <name type="common">Glistening ink-cap mushroom</name>
    <name type="synonym">Coprinus micaceus</name>
    <dbReference type="NCBI Taxonomy" id="71717"/>
    <lineage>
        <taxon>Eukaryota</taxon>
        <taxon>Fungi</taxon>
        <taxon>Dikarya</taxon>
        <taxon>Basidiomycota</taxon>
        <taxon>Agaricomycotina</taxon>
        <taxon>Agaricomycetes</taxon>
        <taxon>Agaricomycetidae</taxon>
        <taxon>Agaricales</taxon>
        <taxon>Agaricineae</taxon>
        <taxon>Psathyrellaceae</taxon>
        <taxon>Coprinellus</taxon>
    </lineage>
</organism>
<evidence type="ECO:0000313" key="3">
    <source>
        <dbReference type="Proteomes" id="UP000298030"/>
    </source>
</evidence>
<dbReference type="Proteomes" id="UP000298030">
    <property type="component" value="Unassembled WGS sequence"/>
</dbReference>
<evidence type="ECO:0000256" key="1">
    <source>
        <dbReference type="SAM" id="MobiDB-lite"/>
    </source>
</evidence>
<feature type="region of interest" description="Disordered" evidence="1">
    <location>
        <begin position="149"/>
        <end position="204"/>
    </location>
</feature>
<feature type="compositionally biased region" description="Low complexity" evidence="1">
    <location>
        <begin position="166"/>
        <end position="179"/>
    </location>
</feature>
<accession>A0A4Y7STV4</accession>